<proteinExistence type="inferred from homology"/>
<dbReference type="Pfam" id="PF08327">
    <property type="entry name" value="AHSA1"/>
    <property type="match status" value="1"/>
</dbReference>
<dbReference type="Proteomes" id="UP000550508">
    <property type="component" value="Unassembled WGS sequence"/>
</dbReference>
<dbReference type="CDD" id="cd08899">
    <property type="entry name" value="SRPBCC_CalC_Aha1-like_6"/>
    <property type="match status" value="1"/>
</dbReference>
<accession>A0A849VQS8</accession>
<evidence type="ECO:0000313" key="4">
    <source>
        <dbReference type="Proteomes" id="UP000550508"/>
    </source>
</evidence>
<name>A0A849VQS8_9HYPH</name>
<gene>
    <name evidence="3" type="ORF">HQ945_07360</name>
</gene>
<dbReference type="EMBL" id="JABUMX010000001">
    <property type="protein sequence ID" value="NTS31069.1"/>
    <property type="molecule type" value="Genomic_DNA"/>
</dbReference>
<protein>
    <submittedName>
        <fullName evidence="3">SRPBCC family protein</fullName>
    </submittedName>
</protein>
<dbReference type="InterPro" id="IPR023393">
    <property type="entry name" value="START-like_dom_sf"/>
</dbReference>
<evidence type="ECO:0000256" key="1">
    <source>
        <dbReference type="ARBA" id="ARBA00006817"/>
    </source>
</evidence>
<comment type="caution">
    <text evidence="3">The sequence shown here is derived from an EMBL/GenBank/DDBJ whole genome shotgun (WGS) entry which is preliminary data.</text>
</comment>
<sequence>MDQHIGNDRLGVVTAPRTLRLERLLPGPVERVWAYLTESDKRAKWLASGPMADFVGGPVKLTFQHSHLSDEKTPAEFQKYEGSGFESKVLRYEPPHLLVITWPDGGQDSEVTFELSASGSDTLLKLTHTRLASTDSMVSVASGWHAHLGVLIDHLEGKAPAGFWSNYQRVRDEYSQVIKD</sequence>
<organism evidence="3 4">
    <name type="scientific">Phyllobacterium pellucidum</name>
    <dbReference type="NCBI Taxonomy" id="2740464"/>
    <lineage>
        <taxon>Bacteria</taxon>
        <taxon>Pseudomonadati</taxon>
        <taxon>Pseudomonadota</taxon>
        <taxon>Alphaproteobacteria</taxon>
        <taxon>Hyphomicrobiales</taxon>
        <taxon>Phyllobacteriaceae</taxon>
        <taxon>Phyllobacterium</taxon>
    </lineage>
</organism>
<dbReference type="RefSeq" id="WP_113281151.1">
    <property type="nucleotide sequence ID" value="NZ_JABUMX010000001.1"/>
</dbReference>
<evidence type="ECO:0000259" key="2">
    <source>
        <dbReference type="Pfam" id="PF08327"/>
    </source>
</evidence>
<feature type="domain" description="Activator of Hsp90 ATPase homologue 1/2-like C-terminal" evidence="2">
    <location>
        <begin position="28"/>
        <end position="153"/>
    </location>
</feature>
<comment type="similarity">
    <text evidence="1">Belongs to the AHA1 family.</text>
</comment>
<dbReference type="AlphaFoldDB" id="A0A849VQS8"/>
<evidence type="ECO:0000313" key="3">
    <source>
        <dbReference type="EMBL" id="NTS31069.1"/>
    </source>
</evidence>
<reference evidence="3 4" key="1">
    <citation type="submission" date="2020-05" db="EMBL/GenBank/DDBJ databases">
        <authorList>
            <person name="Kim M.K."/>
        </authorList>
    </citation>
    <scope>NUCLEOTIDE SEQUENCE [LARGE SCALE GENOMIC DNA]</scope>
    <source>
        <strain evidence="3 4">BT25</strain>
    </source>
</reference>
<keyword evidence="4" id="KW-1185">Reference proteome</keyword>
<dbReference type="Gene3D" id="3.30.530.20">
    <property type="match status" value="1"/>
</dbReference>
<dbReference type="SUPFAM" id="SSF55961">
    <property type="entry name" value="Bet v1-like"/>
    <property type="match status" value="1"/>
</dbReference>
<dbReference type="InterPro" id="IPR013538">
    <property type="entry name" value="ASHA1/2-like_C"/>
</dbReference>